<evidence type="ECO:0000256" key="2">
    <source>
        <dbReference type="ARBA" id="ARBA00023015"/>
    </source>
</evidence>
<feature type="DNA-binding region" description="H-T-H motif" evidence="5">
    <location>
        <begin position="31"/>
        <end position="50"/>
    </location>
</feature>
<dbReference type="SUPFAM" id="SSF48498">
    <property type="entry name" value="Tetracyclin repressor-like, C-terminal domain"/>
    <property type="match status" value="1"/>
</dbReference>
<dbReference type="InterPro" id="IPR003012">
    <property type="entry name" value="Tet_transcr_reg_TetR"/>
</dbReference>
<comment type="caution">
    <text evidence="7">The sequence shown here is derived from an EMBL/GenBank/DDBJ whole genome shotgun (WGS) entry which is preliminary data.</text>
</comment>
<dbReference type="PANTHER" id="PTHR30055">
    <property type="entry name" value="HTH-TYPE TRANSCRIPTIONAL REGULATOR RUTR"/>
    <property type="match status" value="1"/>
</dbReference>
<keyword evidence="2" id="KW-0805">Transcription regulation</keyword>
<reference evidence="7 8" key="1">
    <citation type="submission" date="2024-09" db="EMBL/GenBank/DDBJ databases">
        <authorList>
            <person name="Sun Q."/>
            <person name="Mori K."/>
        </authorList>
    </citation>
    <scope>NUCLEOTIDE SEQUENCE [LARGE SCALE GENOMIC DNA]</scope>
    <source>
        <strain evidence="7 8">TBRC 1432</strain>
    </source>
</reference>
<evidence type="ECO:0000256" key="5">
    <source>
        <dbReference type="PROSITE-ProRule" id="PRU00335"/>
    </source>
</evidence>
<dbReference type="PRINTS" id="PR00400">
    <property type="entry name" value="TETREPRESSOR"/>
</dbReference>
<evidence type="ECO:0000313" key="7">
    <source>
        <dbReference type="EMBL" id="MFC0546514.1"/>
    </source>
</evidence>
<dbReference type="EMBL" id="JBHLUD010000013">
    <property type="protein sequence ID" value="MFC0546514.1"/>
    <property type="molecule type" value="Genomic_DNA"/>
</dbReference>
<dbReference type="RefSeq" id="WP_273936754.1">
    <property type="nucleotide sequence ID" value="NZ_CP097263.1"/>
</dbReference>
<sequence>MPRPKNPLLSRDAIVRAALRIVDEHGPDALSTNRIAAELGVKGPSLYNHVAGRSEIIDGLRELLLAEFDIGATGLRPWTVALDRLARSYRATLAAHPNVVPLITTQPIRSPLVLGAYEQVFDVLREAGWPEDELFPTVRAVEYLATGSVLDHSVGAPDAERVFELGLTALIAGLEARRG</sequence>
<evidence type="ECO:0000256" key="4">
    <source>
        <dbReference type="ARBA" id="ARBA00023163"/>
    </source>
</evidence>
<dbReference type="SUPFAM" id="SSF46689">
    <property type="entry name" value="Homeodomain-like"/>
    <property type="match status" value="1"/>
</dbReference>
<organism evidence="7 8">
    <name type="scientific">Kutzneria chonburiensis</name>
    <dbReference type="NCBI Taxonomy" id="1483604"/>
    <lineage>
        <taxon>Bacteria</taxon>
        <taxon>Bacillati</taxon>
        <taxon>Actinomycetota</taxon>
        <taxon>Actinomycetes</taxon>
        <taxon>Pseudonocardiales</taxon>
        <taxon>Pseudonocardiaceae</taxon>
        <taxon>Kutzneria</taxon>
    </lineage>
</organism>
<evidence type="ECO:0000256" key="3">
    <source>
        <dbReference type="ARBA" id="ARBA00023125"/>
    </source>
</evidence>
<dbReference type="Pfam" id="PF00440">
    <property type="entry name" value="TetR_N"/>
    <property type="match status" value="1"/>
</dbReference>
<keyword evidence="1" id="KW-0678">Repressor</keyword>
<proteinExistence type="predicted"/>
<dbReference type="InterPro" id="IPR036271">
    <property type="entry name" value="Tet_transcr_reg_TetR-rel_C_sf"/>
</dbReference>
<gene>
    <name evidence="7" type="ORF">ACFFH7_33720</name>
</gene>
<dbReference type="Pfam" id="PF02909">
    <property type="entry name" value="TetR_C_1"/>
    <property type="match status" value="1"/>
</dbReference>
<protein>
    <submittedName>
        <fullName evidence="7">TetR/AcrR family transcriptional regulator</fullName>
    </submittedName>
</protein>
<dbReference type="Proteomes" id="UP001589810">
    <property type="component" value="Unassembled WGS sequence"/>
</dbReference>
<name>A0ABV6N1Y4_9PSEU</name>
<dbReference type="Gene3D" id="1.10.357.10">
    <property type="entry name" value="Tetracycline Repressor, domain 2"/>
    <property type="match status" value="1"/>
</dbReference>
<dbReference type="InterPro" id="IPR009057">
    <property type="entry name" value="Homeodomain-like_sf"/>
</dbReference>
<evidence type="ECO:0000259" key="6">
    <source>
        <dbReference type="PROSITE" id="PS50977"/>
    </source>
</evidence>
<keyword evidence="3 5" id="KW-0238">DNA-binding</keyword>
<keyword evidence="8" id="KW-1185">Reference proteome</keyword>
<dbReference type="InterPro" id="IPR001647">
    <property type="entry name" value="HTH_TetR"/>
</dbReference>
<dbReference type="InterPro" id="IPR050109">
    <property type="entry name" value="HTH-type_TetR-like_transc_reg"/>
</dbReference>
<feature type="domain" description="HTH tetR-type" evidence="6">
    <location>
        <begin position="8"/>
        <end position="68"/>
    </location>
</feature>
<dbReference type="PANTHER" id="PTHR30055:SF151">
    <property type="entry name" value="TRANSCRIPTIONAL REGULATORY PROTEIN"/>
    <property type="match status" value="1"/>
</dbReference>
<keyword evidence="4" id="KW-0804">Transcription</keyword>
<dbReference type="InterPro" id="IPR004111">
    <property type="entry name" value="Repressor_TetR_C"/>
</dbReference>
<evidence type="ECO:0000256" key="1">
    <source>
        <dbReference type="ARBA" id="ARBA00022491"/>
    </source>
</evidence>
<evidence type="ECO:0000313" key="8">
    <source>
        <dbReference type="Proteomes" id="UP001589810"/>
    </source>
</evidence>
<dbReference type="PROSITE" id="PS50977">
    <property type="entry name" value="HTH_TETR_2"/>
    <property type="match status" value="1"/>
</dbReference>
<accession>A0ABV6N1Y4</accession>